<name>A0A3E3IJ32_9FIRM</name>
<dbReference type="SFLD" id="SFLDG01082">
    <property type="entry name" value="B12-binding_domain_containing"/>
    <property type="match status" value="1"/>
</dbReference>
<feature type="domain" description="Radical SAM core" evidence="8">
    <location>
        <begin position="264"/>
        <end position="489"/>
    </location>
</feature>
<reference evidence="9 10" key="1">
    <citation type="submission" date="2018-08" db="EMBL/GenBank/DDBJ databases">
        <title>A genome reference for cultivated species of the human gut microbiota.</title>
        <authorList>
            <person name="Zou Y."/>
            <person name="Xue W."/>
            <person name="Luo G."/>
        </authorList>
    </citation>
    <scope>NUCLEOTIDE SEQUENCE [LARGE SCALE GENOMIC DNA]</scope>
    <source>
        <strain evidence="9 10">TF05-12AC</strain>
    </source>
</reference>
<feature type="compositionally biased region" description="Low complexity" evidence="6">
    <location>
        <begin position="1"/>
        <end position="16"/>
    </location>
</feature>
<dbReference type="PANTHER" id="PTHR43409">
    <property type="entry name" value="ANAEROBIC MAGNESIUM-PROTOPORPHYRIN IX MONOMETHYL ESTER CYCLASE-RELATED"/>
    <property type="match status" value="1"/>
</dbReference>
<dbReference type="Proteomes" id="UP000260828">
    <property type="component" value="Unassembled WGS sequence"/>
</dbReference>
<dbReference type="OrthoDB" id="9801424at2"/>
<feature type="compositionally biased region" description="Basic residues" evidence="6">
    <location>
        <begin position="19"/>
        <end position="39"/>
    </location>
</feature>
<dbReference type="Gene3D" id="3.40.50.280">
    <property type="entry name" value="Cobalamin-binding domain"/>
    <property type="match status" value="1"/>
</dbReference>
<dbReference type="PANTHER" id="PTHR43409:SF16">
    <property type="entry name" value="SLR0320 PROTEIN"/>
    <property type="match status" value="1"/>
</dbReference>
<dbReference type="PROSITE" id="PS51332">
    <property type="entry name" value="B12_BINDING"/>
    <property type="match status" value="1"/>
</dbReference>
<keyword evidence="3" id="KW-0479">Metal-binding</keyword>
<accession>A0A3E3IJ32</accession>
<keyword evidence="2" id="KW-0949">S-adenosyl-L-methionine</keyword>
<dbReference type="InterPro" id="IPR025288">
    <property type="entry name" value="DUF4080"/>
</dbReference>
<dbReference type="Pfam" id="PF04055">
    <property type="entry name" value="Radical_SAM"/>
    <property type="match status" value="1"/>
</dbReference>
<dbReference type="InterPro" id="IPR023404">
    <property type="entry name" value="rSAM_horseshoe"/>
</dbReference>
<dbReference type="GO" id="GO:0005829">
    <property type="term" value="C:cytosol"/>
    <property type="evidence" value="ECO:0007669"/>
    <property type="project" value="TreeGrafter"/>
</dbReference>
<dbReference type="InterPro" id="IPR051198">
    <property type="entry name" value="BchE-like"/>
</dbReference>
<feature type="region of interest" description="Disordered" evidence="6">
    <location>
        <begin position="1"/>
        <end position="39"/>
    </location>
</feature>
<evidence type="ECO:0000256" key="3">
    <source>
        <dbReference type="ARBA" id="ARBA00022723"/>
    </source>
</evidence>
<evidence type="ECO:0000259" key="8">
    <source>
        <dbReference type="PROSITE" id="PS51918"/>
    </source>
</evidence>
<keyword evidence="4" id="KW-0408">Iron</keyword>
<dbReference type="CDD" id="cd01335">
    <property type="entry name" value="Radical_SAM"/>
    <property type="match status" value="1"/>
</dbReference>
<dbReference type="GO" id="GO:0046872">
    <property type="term" value="F:metal ion binding"/>
    <property type="evidence" value="ECO:0007669"/>
    <property type="project" value="UniProtKB-KW"/>
</dbReference>
<evidence type="ECO:0000256" key="2">
    <source>
        <dbReference type="ARBA" id="ARBA00022691"/>
    </source>
</evidence>
<evidence type="ECO:0000256" key="4">
    <source>
        <dbReference type="ARBA" id="ARBA00023004"/>
    </source>
</evidence>
<evidence type="ECO:0000259" key="7">
    <source>
        <dbReference type="PROSITE" id="PS51332"/>
    </source>
</evidence>
<dbReference type="Pfam" id="PF02310">
    <property type="entry name" value="B12-binding"/>
    <property type="match status" value="1"/>
</dbReference>
<dbReference type="SUPFAM" id="SSF102114">
    <property type="entry name" value="Radical SAM enzymes"/>
    <property type="match status" value="1"/>
</dbReference>
<dbReference type="InterPro" id="IPR058240">
    <property type="entry name" value="rSAM_sf"/>
</dbReference>
<evidence type="ECO:0000256" key="1">
    <source>
        <dbReference type="ARBA" id="ARBA00001966"/>
    </source>
</evidence>
<dbReference type="EMBL" id="QVME01000006">
    <property type="protein sequence ID" value="RGE66951.1"/>
    <property type="molecule type" value="Genomic_DNA"/>
</dbReference>
<evidence type="ECO:0000256" key="6">
    <source>
        <dbReference type="SAM" id="MobiDB-lite"/>
    </source>
</evidence>
<proteinExistence type="predicted"/>
<dbReference type="GO" id="GO:0003824">
    <property type="term" value="F:catalytic activity"/>
    <property type="evidence" value="ECO:0007669"/>
    <property type="project" value="InterPro"/>
</dbReference>
<dbReference type="SFLD" id="SFLDS00029">
    <property type="entry name" value="Radical_SAM"/>
    <property type="match status" value="1"/>
</dbReference>
<sequence length="638" mass="71705">MQARPRSARRTAAADAAQRHHGPWRFKARHGAARHRAQRHRFRRVCRYRRPSGRACPYLADHKPLYPPSKRGAARRRYRHGLGAVGRRAEKAHLPDDEKTEGRGLLTGGGAVNILLAAVNARYSHTNLAVRYLQNALKQAGIASEIAEYTINEPARAILADIARRAPDLLLFSCYIWNIDYIRRIGTDFRLLSPNAAIVLGGPEVSFDAQAQLDAMPWADAVISGEGEPVIAEIVRMKKPRGVFAARSFADLDALPFPYGDLDALSNRVLYYESTRGCPYGCSYCLSSADRRVRTRALPLVFDDLRRFLDARAMQVKFVDRTFNLDAARAEAIWRFLIEHDNGVTSFQMELGGDLLTPGQLELLRTARPGLFQFEIGVQSTCGRTLEEICRKTDIIRLTENLRVLRDAGNIPLHLDLIAGLPLEGFTRFAQSFDDVFALRPHQLQLGFLKLLRGSALYAKRAQYGLVHSEAPPYEILRTPQLSFAELARLKIVEEMTEAYYNSGRFSHTLSYTLALCPSPFYGLLALGEAAPARSVGKYERYDLLYDFCIARGGDPAVCRWLLKYDLCLHERPRRLPACCPETAPAARRAVRSGTNTHVELFPFDVTDPARAPGETALLFDYTRRDICGHARAERIRL</sequence>
<dbReference type="Pfam" id="PF13311">
    <property type="entry name" value="DUF4080"/>
    <property type="match status" value="1"/>
</dbReference>
<evidence type="ECO:0000313" key="9">
    <source>
        <dbReference type="EMBL" id="RGE66951.1"/>
    </source>
</evidence>
<feature type="domain" description="B12-binding" evidence="7">
    <location>
        <begin position="112"/>
        <end position="245"/>
    </location>
</feature>
<dbReference type="InterPro" id="IPR007197">
    <property type="entry name" value="rSAM"/>
</dbReference>
<dbReference type="GO" id="GO:0031419">
    <property type="term" value="F:cobalamin binding"/>
    <property type="evidence" value="ECO:0007669"/>
    <property type="project" value="InterPro"/>
</dbReference>
<comment type="caution">
    <text evidence="9">The sequence shown here is derived from an EMBL/GenBank/DDBJ whole genome shotgun (WGS) entry which is preliminary data.</text>
</comment>
<evidence type="ECO:0000256" key="5">
    <source>
        <dbReference type="ARBA" id="ARBA00023014"/>
    </source>
</evidence>
<dbReference type="Gene3D" id="3.80.30.20">
    <property type="entry name" value="tm_1862 like domain"/>
    <property type="match status" value="1"/>
</dbReference>
<dbReference type="CDD" id="cd02068">
    <property type="entry name" value="radical_SAM_B12_BD"/>
    <property type="match status" value="1"/>
</dbReference>
<gene>
    <name evidence="9" type="ORF">DXC40_11990</name>
</gene>
<dbReference type="AlphaFoldDB" id="A0A3E3IJ32"/>
<protein>
    <submittedName>
        <fullName evidence="9">DUF4080 domain-containing protein</fullName>
    </submittedName>
</protein>
<dbReference type="InterPro" id="IPR006638">
    <property type="entry name" value="Elp3/MiaA/NifB-like_rSAM"/>
</dbReference>
<comment type="cofactor">
    <cofactor evidence="1">
        <name>[4Fe-4S] cluster</name>
        <dbReference type="ChEBI" id="CHEBI:49883"/>
    </cofactor>
</comment>
<dbReference type="PROSITE" id="PS51918">
    <property type="entry name" value="RADICAL_SAM"/>
    <property type="match status" value="1"/>
</dbReference>
<evidence type="ECO:0000313" key="10">
    <source>
        <dbReference type="Proteomes" id="UP000260828"/>
    </source>
</evidence>
<dbReference type="InterPro" id="IPR006158">
    <property type="entry name" value="Cobalamin-bd"/>
</dbReference>
<dbReference type="GO" id="GO:0051536">
    <property type="term" value="F:iron-sulfur cluster binding"/>
    <property type="evidence" value="ECO:0007669"/>
    <property type="project" value="UniProtKB-KW"/>
</dbReference>
<dbReference type="SMART" id="SM00729">
    <property type="entry name" value="Elp3"/>
    <property type="match status" value="1"/>
</dbReference>
<organism evidence="9 10">
    <name type="scientific">Anaerotruncus colihominis</name>
    <dbReference type="NCBI Taxonomy" id="169435"/>
    <lineage>
        <taxon>Bacteria</taxon>
        <taxon>Bacillati</taxon>
        <taxon>Bacillota</taxon>
        <taxon>Clostridia</taxon>
        <taxon>Eubacteriales</taxon>
        <taxon>Oscillospiraceae</taxon>
        <taxon>Anaerotruncus</taxon>
    </lineage>
</organism>
<keyword evidence="5" id="KW-0411">Iron-sulfur</keyword>